<dbReference type="EMBL" id="BMAU01021389">
    <property type="protein sequence ID" value="GFY29760.1"/>
    <property type="molecule type" value="Genomic_DNA"/>
</dbReference>
<evidence type="ECO:0000313" key="1">
    <source>
        <dbReference type="EMBL" id="GFY29760.1"/>
    </source>
</evidence>
<accession>A0A8X7BFT6</accession>
<name>A0A8X7BFT6_TRICX</name>
<proteinExistence type="predicted"/>
<protein>
    <submittedName>
        <fullName evidence="1">Uncharacterized protein</fullName>
    </submittedName>
</protein>
<reference evidence="1" key="1">
    <citation type="submission" date="2020-08" db="EMBL/GenBank/DDBJ databases">
        <title>Multicomponent nature underlies the extraordinary mechanical properties of spider dragline silk.</title>
        <authorList>
            <person name="Kono N."/>
            <person name="Nakamura H."/>
            <person name="Mori M."/>
            <person name="Yoshida Y."/>
            <person name="Ohtoshi R."/>
            <person name="Malay A.D."/>
            <person name="Moran D.A.P."/>
            <person name="Tomita M."/>
            <person name="Numata K."/>
            <person name="Arakawa K."/>
        </authorList>
    </citation>
    <scope>NUCLEOTIDE SEQUENCE</scope>
</reference>
<evidence type="ECO:0000313" key="2">
    <source>
        <dbReference type="Proteomes" id="UP000887159"/>
    </source>
</evidence>
<dbReference type="Proteomes" id="UP000887159">
    <property type="component" value="Unassembled WGS sequence"/>
</dbReference>
<comment type="caution">
    <text evidence="1">The sequence shown here is derived from an EMBL/GenBank/DDBJ whole genome shotgun (WGS) entry which is preliminary data.</text>
</comment>
<dbReference type="AlphaFoldDB" id="A0A8X7BFT6"/>
<keyword evidence="2" id="KW-1185">Reference proteome</keyword>
<sequence>MVLTKENKHRFSGGLLVDDTSSDLALPSSIFKCIEFIGQRHGHHRGRTVLGEGINRVHDEVFKAPLAFIRFKQDAIQQGSRGVFKCVRHSTTMDERSNLECGKKILGVKKF</sequence>
<organism evidence="1 2">
    <name type="scientific">Trichonephila clavipes</name>
    <name type="common">Golden silk orbweaver</name>
    <name type="synonym">Nephila clavipes</name>
    <dbReference type="NCBI Taxonomy" id="2585209"/>
    <lineage>
        <taxon>Eukaryota</taxon>
        <taxon>Metazoa</taxon>
        <taxon>Ecdysozoa</taxon>
        <taxon>Arthropoda</taxon>
        <taxon>Chelicerata</taxon>
        <taxon>Arachnida</taxon>
        <taxon>Araneae</taxon>
        <taxon>Araneomorphae</taxon>
        <taxon>Entelegynae</taxon>
        <taxon>Araneoidea</taxon>
        <taxon>Nephilidae</taxon>
        <taxon>Trichonephila</taxon>
    </lineage>
</organism>
<gene>
    <name evidence="1" type="ORF">TNCV_1813371</name>
</gene>